<dbReference type="RefSeq" id="WP_167926179.1">
    <property type="nucleotide sequence ID" value="NZ_JAATVY010000010.1"/>
</dbReference>
<gene>
    <name evidence="3" type="ORF">HC031_16380</name>
</gene>
<evidence type="ECO:0000256" key="1">
    <source>
        <dbReference type="SAM" id="MobiDB-lite"/>
    </source>
</evidence>
<comment type="caution">
    <text evidence="3">The sequence shown here is derived from an EMBL/GenBank/DDBJ whole genome shotgun (WGS) entry which is preliminary data.</text>
</comment>
<dbReference type="Proteomes" id="UP000722989">
    <property type="component" value="Unassembled WGS sequence"/>
</dbReference>
<name>A0ABX0XZ02_9ACTN</name>
<feature type="transmembrane region" description="Helical" evidence="2">
    <location>
        <begin position="186"/>
        <end position="212"/>
    </location>
</feature>
<feature type="transmembrane region" description="Helical" evidence="2">
    <location>
        <begin position="422"/>
        <end position="442"/>
    </location>
</feature>
<keyword evidence="2" id="KW-1133">Transmembrane helix</keyword>
<evidence type="ECO:0000313" key="3">
    <source>
        <dbReference type="EMBL" id="NJC71278.1"/>
    </source>
</evidence>
<protein>
    <recommendedName>
        <fullName evidence="5">O-antigen ligase domain-containing protein</fullName>
    </recommendedName>
</protein>
<keyword evidence="2" id="KW-0472">Membrane</keyword>
<evidence type="ECO:0000313" key="4">
    <source>
        <dbReference type="Proteomes" id="UP000722989"/>
    </source>
</evidence>
<dbReference type="EMBL" id="JAATVY010000010">
    <property type="protein sequence ID" value="NJC71278.1"/>
    <property type="molecule type" value="Genomic_DNA"/>
</dbReference>
<feature type="region of interest" description="Disordered" evidence="1">
    <location>
        <begin position="478"/>
        <end position="497"/>
    </location>
</feature>
<keyword evidence="4" id="KW-1185">Reference proteome</keyword>
<keyword evidence="2" id="KW-0812">Transmembrane</keyword>
<organism evidence="3 4">
    <name type="scientific">Planosporangium thailandense</name>
    <dbReference type="NCBI Taxonomy" id="765197"/>
    <lineage>
        <taxon>Bacteria</taxon>
        <taxon>Bacillati</taxon>
        <taxon>Actinomycetota</taxon>
        <taxon>Actinomycetes</taxon>
        <taxon>Micromonosporales</taxon>
        <taxon>Micromonosporaceae</taxon>
        <taxon>Planosporangium</taxon>
    </lineage>
</organism>
<feature type="transmembrane region" description="Helical" evidence="2">
    <location>
        <begin position="154"/>
        <end position="174"/>
    </location>
</feature>
<feature type="transmembrane region" description="Helical" evidence="2">
    <location>
        <begin position="267"/>
        <end position="298"/>
    </location>
</feature>
<sequence>MSTEVTVVPLSGDTTTWRRRGGVVLLGVVAGALVPVGVALPPYVLMLMPVAVGVIAIGYLRPHWAAYLLFAVTPLTAGLTRGSSIPLLRPYEAVEILLGAGVAARALAQRRAGYRLPLRLTRIDAVILAMAVTSSLLPLLWLAARGLSPTLEDLLYASKIWKFYGLFLLVRACVRTDRQVVRCLQVSLAAYAVVAVVAMLQAMNIAGVPQLVNTIYGAEGNVFPREGRGTSTLGSSIAVGDVMAFHLAICAAWLLHGRGRRPLLAALAVLFTFGGLASGQFSGVIALGAVMLAIAILTGHVRRLLLASVPVVLIGAAVLWPVAQARIADFDISTGLPQSWMVRYDNLRLFVWPQVFSGFNWLFGVRPSEHIAVDADWGPYIYIESGHTWLLWTGGIPFLLAFLLFTWVTARTTAAVARRHPGPRRVAASAAFASLFAVFVLMSFDPHITLRGAADLLFSLIALSIGGQGRGAVANPDLGGTAEVGHPPAATEPTAIT</sequence>
<feature type="transmembrane region" description="Helical" evidence="2">
    <location>
        <begin position="304"/>
        <end position="323"/>
    </location>
</feature>
<feature type="transmembrane region" description="Helical" evidence="2">
    <location>
        <begin position="21"/>
        <end position="37"/>
    </location>
</feature>
<feature type="transmembrane region" description="Helical" evidence="2">
    <location>
        <begin position="232"/>
        <end position="255"/>
    </location>
</feature>
<feature type="transmembrane region" description="Helical" evidence="2">
    <location>
        <begin position="120"/>
        <end position="142"/>
    </location>
</feature>
<feature type="transmembrane region" description="Helical" evidence="2">
    <location>
        <begin position="389"/>
        <end position="410"/>
    </location>
</feature>
<evidence type="ECO:0008006" key="5">
    <source>
        <dbReference type="Google" id="ProtNLM"/>
    </source>
</evidence>
<proteinExistence type="predicted"/>
<accession>A0ABX0XZ02</accession>
<reference evidence="3 4" key="1">
    <citation type="submission" date="2020-03" db="EMBL/GenBank/DDBJ databases">
        <title>WGS of the type strain of Planosporangium spp.</title>
        <authorList>
            <person name="Thawai C."/>
        </authorList>
    </citation>
    <scope>NUCLEOTIDE SEQUENCE [LARGE SCALE GENOMIC DNA]</scope>
    <source>
        <strain evidence="3 4">TBRC 5610</strain>
    </source>
</reference>
<evidence type="ECO:0000256" key="2">
    <source>
        <dbReference type="SAM" id="Phobius"/>
    </source>
</evidence>